<protein>
    <submittedName>
        <fullName evidence="3">YdcF family protein</fullName>
    </submittedName>
</protein>
<feature type="domain" description="DUF218" evidence="2">
    <location>
        <begin position="42"/>
        <end position="167"/>
    </location>
</feature>
<sequence length="188" mass="20751">MKRLLKRGCLVILVLGIAYISIITIKMVQISHHAPEANANSMIILGAKLNGDQLSLALKNRMDVALTYLKSNPSTQVIVSGGQGSDELTSEAAAMKNYLIKNQIDVSRIQTEALSTSTFENIKFSRKLIQGEKIILVSNDFHVLRAKMIAKNQGLIVDTLAAPTPKSVRIQLYGREYIALIKSFLLDR</sequence>
<dbReference type="InterPro" id="IPR014729">
    <property type="entry name" value="Rossmann-like_a/b/a_fold"/>
</dbReference>
<dbReference type="CDD" id="cd06259">
    <property type="entry name" value="YdcF-like"/>
    <property type="match status" value="1"/>
</dbReference>
<dbReference type="Pfam" id="PF02698">
    <property type="entry name" value="DUF218"/>
    <property type="match status" value="1"/>
</dbReference>
<proteinExistence type="predicted"/>
<evidence type="ECO:0000313" key="3">
    <source>
        <dbReference type="EMBL" id="QGQ96657.1"/>
    </source>
</evidence>
<dbReference type="InterPro" id="IPR003848">
    <property type="entry name" value="DUF218"/>
</dbReference>
<dbReference type="AlphaFoldDB" id="A0A6B8RLC7"/>
<keyword evidence="1" id="KW-1133">Transmembrane helix</keyword>
<keyword evidence="1" id="KW-0472">Membrane</keyword>
<dbReference type="KEGG" id="ppsc:EHS13_18130"/>
<keyword evidence="1" id="KW-0812">Transmembrane</keyword>
<dbReference type="PANTHER" id="PTHR30336">
    <property type="entry name" value="INNER MEMBRANE PROTEIN, PROBABLE PERMEASE"/>
    <property type="match status" value="1"/>
</dbReference>
<dbReference type="PANTHER" id="PTHR30336:SF4">
    <property type="entry name" value="ENVELOPE BIOGENESIS FACTOR ELYC"/>
    <property type="match status" value="1"/>
</dbReference>
<dbReference type="OrthoDB" id="9782395at2"/>
<gene>
    <name evidence="3" type="ORF">EHS13_18130</name>
</gene>
<dbReference type="GO" id="GO:0005886">
    <property type="term" value="C:plasma membrane"/>
    <property type="evidence" value="ECO:0007669"/>
    <property type="project" value="TreeGrafter"/>
</dbReference>
<keyword evidence="4" id="KW-1185">Reference proteome</keyword>
<evidence type="ECO:0000259" key="2">
    <source>
        <dbReference type="Pfam" id="PF02698"/>
    </source>
</evidence>
<dbReference type="GO" id="GO:0043164">
    <property type="term" value="P:Gram-negative-bacterium-type cell wall biogenesis"/>
    <property type="evidence" value="ECO:0007669"/>
    <property type="project" value="TreeGrafter"/>
</dbReference>
<feature type="transmembrane region" description="Helical" evidence="1">
    <location>
        <begin position="9"/>
        <end position="28"/>
    </location>
</feature>
<accession>A0A6B8RLC7</accession>
<name>A0A6B8RLC7_9BACL</name>
<dbReference type="GO" id="GO:0000270">
    <property type="term" value="P:peptidoglycan metabolic process"/>
    <property type="evidence" value="ECO:0007669"/>
    <property type="project" value="TreeGrafter"/>
</dbReference>
<evidence type="ECO:0000313" key="4">
    <source>
        <dbReference type="Proteomes" id="UP000426246"/>
    </source>
</evidence>
<dbReference type="InterPro" id="IPR051599">
    <property type="entry name" value="Cell_Envelope_Assoc"/>
</dbReference>
<evidence type="ECO:0000256" key="1">
    <source>
        <dbReference type="SAM" id="Phobius"/>
    </source>
</evidence>
<dbReference type="EMBL" id="CP034235">
    <property type="protein sequence ID" value="QGQ96657.1"/>
    <property type="molecule type" value="Genomic_DNA"/>
</dbReference>
<dbReference type="Gene3D" id="3.40.50.620">
    <property type="entry name" value="HUPs"/>
    <property type="match status" value="1"/>
</dbReference>
<reference evidence="4" key="1">
    <citation type="submission" date="2018-11" db="EMBL/GenBank/DDBJ databases">
        <title>Complete genome sequence of Paenibacillus sp. ML311-T8.</title>
        <authorList>
            <person name="Nam Y.-D."/>
            <person name="Kang J."/>
            <person name="Chung W.-H."/>
            <person name="Park Y.S."/>
        </authorList>
    </citation>
    <scope>NUCLEOTIDE SEQUENCE [LARGE SCALE GENOMIC DNA]</scope>
    <source>
        <strain evidence="4">ML311-T8</strain>
    </source>
</reference>
<organism evidence="3 4">
    <name type="scientific">Paenibacillus psychroresistens</name>
    <dbReference type="NCBI Taxonomy" id="1778678"/>
    <lineage>
        <taxon>Bacteria</taxon>
        <taxon>Bacillati</taxon>
        <taxon>Bacillota</taxon>
        <taxon>Bacilli</taxon>
        <taxon>Bacillales</taxon>
        <taxon>Paenibacillaceae</taxon>
        <taxon>Paenibacillus</taxon>
    </lineage>
</organism>
<dbReference type="Proteomes" id="UP000426246">
    <property type="component" value="Chromosome"/>
</dbReference>